<dbReference type="EMBL" id="GBRH01248203">
    <property type="protein sequence ID" value="JAD49692.1"/>
    <property type="molecule type" value="Transcribed_RNA"/>
</dbReference>
<name>A0A0A9ARJ8_ARUDO</name>
<reference evidence="1" key="1">
    <citation type="submission" date="2014-09" db="EMBL/GenBank/DDBJ databases">
        <authorList>
            <person name="Magalhaes I.L.F."/>
            <person name="Oliveira U."/>
            <person name="Santos F.R."/>
            <person name="Vidigal T.H.D.A."/>
            <person name="Brescovit A.D."/>
            <person name="Santos A.J."/>
        </authorList>
    </citation>
    <scope>NUCLEOTIDE SEQUENCE</scope>
    <source>
        <tissue evidence="1">Shoot tissue taken approximately 20 cm above the soil surface</tissue>
    </source>
</reference>
<reference evidence="1" key="2">
    <citation type="journal article" date="2015" name="Data Brief">
        <title>Shoot transcriptome of the giant reed, Arundo donax.</title>
        <authorList>
            <person name="Barrero R.A."/>
            <person name="Guerrero F.D."/>
            <person name="Moolhuijzen P."/>
            <person name="Goolsby J.A."/>
            <person name="Tidwell J."/>
            <person name="Bellgard S.E."/>
            <person name="Bellgard M.I."/>
        </authorList>
    </citation>
    <scope>NUCLEOTIDE SEQUENCE</scope>
    <source>
        <tissue evidence="1">Shoot tissue taken approximately 20 cm above the soil surface</tissue>
    </source>
</reference>
<sequence length="35" mass="3954">MVDLDQVLNDIIIYAISTIIKPKKKTKKVSSLHSL</sequence>
<evidence type="ECO:0000313" key="1">
    <source>
        <dbReference type="EMBL" id="JAD49692.1"/>
    </source>
</evidence>
<organism evidence="1">
    <name type="scientific">Arundo donax</name>
    <name type="common">Giant reed</name>
    <name type="synonym">Donax arundinaceus</name>
    <dbReference type="NCBI Taxonomy" id="35708"/>
    <lineage>
        <taxon>Eukaryota</taxon>
        <taxon>Viridiplantae</taxon>
        <taxon>Streptophyta</taxon>
        <taxon>Embryophyta</taxon>
        <taxon>Tracheophyta</taxon>
        <taxon>Spermatophyta</taxon>
        <taxon>Magnoliopsida</taxon>
        <taxon>Liliopsida</taxon>
        <taxon>Poales</taxon>
        <taxon>Poaceae</taxon>
        <taxon>PACMAD clade</taxon>
        <taxon>Arundinoideae</taxon>
        <taxon>Arundineae</taxon>
        <taxon>Arundo</taxon>
    </lineage>
</organism>
<proteinExistence type="predicted"/>
<protein>
    <submittedName>
        <fullName evidence="1">Uncharacterized protein</fullName>
    </submittedName>
</protein>
<dbReference type="AlphaFoldDB" id="A0A0A9ARJ8"/>
<accession>A0A0A9ARJ8</accession>